<evidence type="ECO:0000256" key="1">
    <source>
        <dbReference type="ARBA" id="ARBA00004123"/>
    </source>
</evidence>
<protein>
    <recommendedName>
        <fullName evidence="11">Structural maintenance of chromosomes protein</fullName>
    </recommendedName>
</protein>
<evidence type="ECO:0000256" key="11">
    <source>
        <dbReference type="PIRNR" id="PIRNR005719"/>
    </source>
</evidence>
<feature type="region of interest" description="Disordered" evidence="13">
    <location>
        <begin position="1177"/>
        <end position="1206"/>
    </location>
</feature>
<dbReference type="Gene3D" id="3.30.70.1620">
    <property type="match status" value="1"/>
</dbReference>
<dbReference type="InterPro" id="IPR003395">
    <property type="entry name" value="RecF/RecN/SMC_N"/>
</dbReference>
<dbReference type="FunFam" id="3.40.50.300:FF:000385">
    <property type="entry name" value="Structural maintenance of chromosomes 2"/>
    <property type="match status" value="1"/>
</dbReference>
<organism evidence="15 16">
    <name type="scientific">Lentinula aciculospora</name>
    <dbReference type="NCBI Taxonomy" id="153920"/>
    <lineage>
        <taxon>Eukaryota</taxon>
        <taxon>Fungi</taxon>
        <taxon>Dikarya</taxon>
        <taxon>Basidiomycota</taxon>
        <taxon>Agaricomycotina</taxon>
        <taxon>Agaricomycetes</taxon>
        <taxon>Agaricomycetidae</taxon>
        <taxon>Agaricales</taxon>
        <taxon>Marasmiineae</taxon>
        <taxon>Omphalotaceae</taxon>
        <taxon>Lentinula</taxon>
    </lineage>
</organism>
<comment type="similarity">
    <text evidence="2">Belongs to the SMC family. SMC2 subfamily.</text>
</comment>
<feature type="coiled-coil region" evidence="12">
    <location>
        <begin position="686"/>
        <end position="951"/>
    </location>
</feature>
<keyword evidence="16" id="KW-1185">Reference proteome</keyword>
<feature type="region of interest" description="Disordered" evidence="13">
    <location>
        <begin position="257"/>
        <end position="311"/>
    </location>
</feature>
<dbReference type="EMBL" id="JAOTPV010000027">
    <property type="protein sequence ID" value="KAJ4470193.1"/>
    <property type="molecule type" value="Genomic_DNA"/>
</dbReference>
<comment type="caution">
    <text evidence="15">The sequence shown here is derived from an EMBL/GenBank/DDBJ whole genome shotgun (WGS) entry which is preliminary data.</text>
</comment>
<sequence length="1206" mass="136858">MRIEELVVEGFKSYPVRTQITGWDPSFNAITGLNGTGKSNILDAISFVLGLTNMSTMRAQNQADLVYKRGQAGVTKASVTIVFDNSDKEKSPIAYETWKQITVTRQFGLPNVSKYLINGHKHTQQDVQSLFQSVQLNINNPNFVIMQGRITKVLNMRPQEILGMVEEAAGTRMFEERKDAARKKMSKKDKRMQEVTSILNEEITPKLNKLREEKRSFLEYQRSEKELEQLNRVLTAWEFQSLTQKVANAKDEIEQAKDNAKASKKEVEKQSKEVFKAEQDMDKVQKQREAEMKKGGKLSQLEEERAANEKEMVKLGTQEELMRGTIRDEEARIGTSEDSVKEAEDSLKQRKVEATRLESSYNAIKSEHTASQNKLNSDEELLQTLLTGLSSKSATHTANGGGYMGQIADARARISQGAAEEEQARMNLELSQKELEVLEAQFKKVEKDAGEGKKQVETTRRALAHAQKQLAACGWTVEAEQEGETRAGQLRSQVRQLSEQRERALRNIGGLEFDYNPPFGFDKSKVKGRVGRLVALRPGESNKATALEITAGARLYHVIIQDENVGKVLLSQGVVKKRITCLPLSKIKGYKIRDDKVKAAAQISHGKARPALDLLKYDPRLDNAVSHVFGGTFICDDVESAQRVTFDKSIGQRSVTLEGDIYDPSGTLSGGSAPSSSGILNKVQELLDVEDSLATAEAQLNEFERTWNGDSTKRKREAYKNILKEVQIKEHELKLAEEQNGESNAERLRSQVNTLKQTMKNLTDSIQEAKKKQKDSEAEVKKLQKDMEEFKNNKDGKIEELKASIANQKVAAQKQAVIVKTKQRDHQTATLELDQCNNEISAARATVKDVQDHVLKLKKDLEKLQSQLKARENELKRINITLEEERATLTRFDKELKTLEKFIKDKKKSIVTLEEKASEYEASAEELVNKRKEYVERANGLEQEHAWIQEEKHMFGKPDTIYHFKTMNGEEMRKRMEELVKSQKAKKKKINPKVINMIDDVEKREKELKKNLETVNKDKEKIETTIEQLDQYKRDALRKTWNKVTVDFGEIFGELLPGNFAKLEPPEGKDLMDGLEVKVRLGSVWKHSLTELSGGQRSLIALSLIMALLQFKPAPLYILDEIDAALDESHTQNIGHLFRTRFKGAQFIVVSLKDGLFSNANVLFRTKFEDGTSMVERTTNRSNSTMYQNQGPDEQETGRDRRRTRK</sequence>
<keyword evidence="10" id="KW-0131">Cell cycle</keyword>
<evidence type="ECO:0000256" key="9">
    <source>
        <dbReference type="ARBA" id="ARBA00023242"/>
    </source>
</evidence>
<dbReference type="GO" id="GO:0007059">
    <property type="term" value="P:chromosome segregation"/>
    <property type="evidence" value="ECO:0007669"/>
    <property type="project" value="UniProtKB-ARBA"/>
</dbReference>
<evidence type="ECO:0000256" key="2">
    <source>
        <dbReference type="ARBA" id="ARBA00005231"/>
    </source>
</evidence>
<dbReference type="InterPro" id="IPR010935">
    <property type="entry name" value="SMC_hinge"/>
</dbReference>
<name>A0A9W9DH06_9AGAR</name>
<proteinExistence type="inferred from homology"/>
<evidence type="ECO:0000256" key="7">
    <source>
        <dbReference type="ARBA" id="ARBA00023054"/>
    </source>
</evidence>
<keyword evidence="8" id="KW-0226">DNA condensation</keyword>
<evidence type="ECO:0000256" key="4">
    <source>
        <dbReference type="ARBA" id="ARBA00022741"/>
    </source>
</evidence>
<feature type="compositionally biased region" description="Basic and acidic residues" evidence="13">
    <location>
        <begin position="338"/>
        <end position="349"/>
    </location>
</feature>
<keyword evidence="9 11" id="KW-0539">Nucleus</keyword>
<keyword evidence="4" id="KW-0547">Nucleotide-binding</keyword>
<evidence type="ECO:0000313" key="15">
    <source>
        <dbReference type="EMBL" id="KAJ4470193.1"/>
    </source>
</evidence>
<dbReference type="GO" id="GO:0005694">
    <property type="term" value="C:chromosome"/>
    <property type="evidence" value="ECO:0007669"/>
    <property type="project" value="InterPro"/>
</dbReference>
<dbReference type="SMART" id="SM00968">
    <property type="entry name" value="SMC_hinge"/>
    <property type="match status" value="1"/>
</dbReference>
<dbReference type="OrthoDB" id="10255539at2759"/>
<reference evidence="15" key="1">
    <citation type="submission" date="2022-08" db="EMBL/GenBank/DDBJ databases">
        <title>A Global Phylogenomic Analysis of the Shiitake Genus Lentinula.</title>
        <authorList>
            <consortium name="DOE Joint Genome Institute"/>
            <person name="Sierra-Patev S."/>
            <person name="Min B."/>
            <person name="Naranjo-Ortiz M."/>
            <person name="Looney B."/>
            <person name="Konkel Z."/>
            <person name="Slot J.C."/>
            <person name="Sakamoto Y."/>
            <person name="Steenwyk J.L."/>
            <person name="Rokas A."/>
            <person name="Carro J."/>
            <person name="Camarero S."/>
            <person name="Ferreira P."/>
            <person name="Molpeceres G."/>
            <person name="Ruiz-Duenas F.J."/>
            <person name="Serrano A."/>
            <person name="Henrissat B."/>
            <person name="Drula E."/>
            <person name="Hughes K.W."/>
            <person name="Mata J.L."/>
            <person name="Ishikawa N.K."/>
            <person name="Vargas-Isla R."/>
            <person name="Ushijima S."/>
            <person name="Smith C.A."/>
            <person name="Ahrendt S."/>
            <person name="Andreopoulos W."/>
            <person name="He G."/>
            <person name="Labutti K."/>
            <person name="Lipzen A."/>
            <person name="Ng V."/>
            <person name="Riley R."/>
            <person name="Sandor L."/>
            <person name="Barry K."/>
            <person name="Martinez A.T."/>
            <person name="Xiao Y."/>
            <person name="Gibbons J.G."/>
            <person name="Terashima K."/>
            <person name="Grigoriev I.V."/>
            <person name="Hibbett D.S."/>
        </authorList>
    </citation>
    <scope>NUCLEOTIDE SEQUENCE</scope>
    <source>
        <strain evidence="15">JLM2183</strain>
    </source>
</reference>
<evidence type="ECO:0000256" key="13">
    <source>
        <dbReference type="SAM" id="MobiDB-lite"/>
    </source>
</evidence>
<keyword evidence="7 12" id="KW-0175">Coiled coil</keyword>
<dbReference type="Gene3D" id="1.20.1060.20">
    <property type="match status" value="1"/>
</dbReference>
<dbReference type="GO" id="GO:0030261">
    <property type="term" value="P:chromosome condensation"/>
    <property type="evidence" value="ECO:0007669"/>
    <property type="project" value="UniProtKB-KW"/>
</dbReference>
<dbReference type="SUPFAM" id="SSF52540">
    <property type="entry name" value="P-loop containing nucleoside triphosphate hydrolases"/>
    <property type="match status" value="1"/>
</dbReference>
<evidence type="ECO:0000256" key="3">
    <source>
        <dbReference type="ARBA" id="ARBA00022618"/>
    </source>
</evidence>
<evidence type="ECO:0000256" key="5">
    <source>
        <dbReference type="ARBA" id="ARBA00022776"/>
    </source>
</evidence>
<evidence type="ECO:0000259" key="14">
    <source>
        <dbReference type="SMART" id="SM00968"/>
    </source>
</evidence>
<dbReference type="InterPro" id="IPR036277">
    <property type="entry name" value="SMC_hinge_sf"/>
</dbReference>
<dbReference type="InterPro" id="IPR027120">
    <property type="entry name" value="Smc2_ABC"/>
</dbReference>
<dbReference type="Pfam" id="PF02463">
    <property type="entry name" value="SMC_N"/>
    <property type="match status" value="2"/>
</dbReference>
<comment type="subcellular location">
    <subcellularLocation>
        <location evidence="1 11">Nucleus</location>
    </subcellularLocation>
</comment>
<dbReference type="Pfam" id="PF06470">
    <property type="entry name" value="SMC_hinge"/>
    <property type="match status" value="1"/>
</dbReference>
<dbReference type="Proteomes" id="UP001150266">
    <property type="component" value="Unassembled WGS sequence"/>
</dbReference>
<dbReference type="GO" id="GO:0005634">
    <property type="term" value="C:nucleus"/>
    <property type="evidence" value="ECO:0007669"/>
    <property type="project" value="UniProtKB-SubCell"/>
</dbReference>
<dbReference type="GO" id="GO:0051301">
    <property type="term" value="P:cell division"/>
    <property type="evidence" value="ECO:0007669"/>
    <property type="project" value="UniProtKB-KW"/>
</dbReference>
<evidence type="ECO:0000256" key="12">
    <source>
        <dbReference type="SAM" id="Coils"/>
    </source>
</evidence>
<evidence type="ECO:0000256" key="6">
    <source>
        <dbReference type="ARBA" id="ARBA00022840"/>
    </source>
</evidence>
<feature type="region of interest" description="Disordered" evidence="13">
    <location>
        <begin position="323"/>
        <end position="349"/>
    </location>
</feature>
<evidence type="ECO:0000256" key="10">
    <source>
        <dbReference type="ARBA" id="ARBA00023306"/>
    </source>
</evidence>
<accession>A0A9W9DH06</accession>
<dbReference type="InterPro" id="IPR024704">
    <property type="entry name" value="SMC"/>
</dbReference>
<dbReference type="GO" id="GO:0016887">
    <property type="term" value="F:ATP hydrolysis activity"/>
    <property type="evidence" value="ECO:0007669"/>
    <property type="project" value="InterPro"/>
</dbReference>
<dbReference type="Gene3D" id="3.40.50.300">
    <property type="entry name" value="P-loop containing nucleotide triphosphate hydrolases"/>
    <property type="match status" value="2"/>
</dbReference>
<feature type="compositionally biased region" description="Polar residues" evidence="13">
    <location>
        <begin position="1177"/>
        <end position="1192"/>
    </location>
</feature>
<dbReference type="PIRSF" id="PIRSF005719">
    <property type="entry name" value="SMC"/>
    <property type="match status" value="1"/>
</dbReference>
<evidence type="ECO:0000256" key="8">
    <source>
        <dbReference type="ARBA" id="ARBA00023067"/>
    </source>
</evidence>
<dbReference type="InterPro" id="IPR027417">
    <property type="entry name" value="P-loop_NTPase"/>
</dbReference>
<feature type="coiled-coil region" evidence="12">
    <location>
        <begin position="998"/>
        <end position="1035"/>
    </location>
</feature>
<dbReference type="GO" id="GO:0005524">
    <property type="term" value="F:ATP binding"/>
    <property type="evidence" value="ECO:0007669"/>
    <property type="project" value="UniProtKB-KW"/>
</dbReference>
<feature type="domain" description="SMC hinge" evidence="14">
    <location>
        <begin position="524"/>
        <end position="645"/>
    </location>
</feature>
<feature type="compositionally biased region" description="Basic and acidic residues" evidence="13">
    <location>
        <begin position="323"/>
        <end position="332"/>
    </location>
</feature>
<dbReference type="AlphaFoldDB" id="A0A9W9DH06"/>
<dbReference type="CDD" id="cd03273">
    <property type="entry name" value="ABC_SMC2_euk"/>
    <property type="match status" value="1"/>
</dbReference>
<feature type="coiled-coil region" evidence="12">
    <location>
        <begin position="421"/>
        <end position="455"/>
    </location>
</feature>
<dbReference type="PANTHER" id="PTHR43977">
    <property type="entry name" value="STRUCTURAL MAINTENANCE OF CHROMOSOMES PROTEIN 3"/>
    <property type="match status" value="1"/>
</dbReference>
<gene>
    <name evidence="15" type="ORF">J3R30DRAFT_3539476</name>
</gene>
<evidence type="ECO:0000313" key="16">
    <source>
        <dbReference type="Proteomes" id="UP001150266"/>
    </source>
</evidence>
<keyword evidence="6" id="KW-0067">ATP-binding</keyword>
<dbReference type="SUPFAM" id="SSF75553">
    <property type="entry name" value="Smc hinge domain"/>
    <property type="match status" value="1"/>
</dbReference>
<keyword evidence="5" id="KW-0498">Mitosis</keyword>
<keyword evidence="3" id="KW-0132">Cell division</keyword>